<dbReference type="GO" id="GO:1990112">
    <property type="term" value="C:RQC complex"/>
    <property type="evidence" value="ECO:0007669"/>
    <property type="project" value="TreeGrafter"/>
</dbReference>
<gene>
    <name evidence="3" type="ORF">JR347_15270</name>
</gene>
<keyword evidence="4" id="KW-1185">Reference proteome</keyword>
<dbReference type="KEGG" id="fuv:JR347_15270"/>
<dbReference type="RefSeq" id="WP_205721455.1">
    <property type="nucleotide sequence ID" value="NZ_CP070608.1"/>
</dbReference>
<evidence type="ECO:0000256" key="1">
    <source>
        <dbReference type="SAM" id="Coils"/>
    </source>
</evidence>
<dbReference type="GO" id="GO:0000049">
    <property type="term" value="F:tRNA binding"/>
    <property type="evidence" value="ECO:0007669"/>
    <property type="project" value="TreeGrafter"/>
</dbReference>
<accession>A0A975A0L8</accession>
<dbReference type="EMBL" id="CP070608">
    <property type="protein sequence ID" value="QSE96941.1"/>
    <property type="molecule type" value="Genomic_DNA"/>
</dbReference>
<dbReference type="Proteomes" id="UP000662783">
    <property type="component" value="Chromosome"/>
</dbReference>
<organism evidence="3 4">
    <name type="scientific">Fulvivirga lutea</name>
    <dbReference type="NCBI Taxonomy" id="2810512"/>
    <lineage>
        <taxon>Bacteria</taxon>
        <taxon>Pseudomonadati</taxon>
        <taxon>Bacteroidota</taxon>
        <taxon>Cytophagia</taxon>
        <taxon>Cytophagales</taxon>
        <taxon>Fulvivirgaceae</taxon>
        <taxon>Fulvivirga</taxon>
    </lineage>
</organism>
<dbReference type="InterPro" id="IPR008532">
    <property type="entry name" value="NFACT_RNA-bd"/>
</dbReference>
<feature type="coiled-coil region" evidence="1">
    <location>
        <begin position="335"/>
        <end position="369"/>
    </location>
</feature>
<dbReference type="Pfam" id="PF05670">
    <property type="entry name" value="NFACT-R_1"/>
    <property type="match status" value="1"/>
</dbReference>
<dbReference type="InterPro" id="IPR051608">
    <property type="entry name" value="RQC_Subunit_NEMF"/>
</dbReference>
<evidence type="ECO:0000313" key="4">
    <source>
        <dbReference type="Proteomes" id="UP000662783"/>
    </source>
</evidence>
<dbReference type="Pfam" id="PF05833">
    <property type="entry name" value="NFACT_N"/>
    <property type="match status" value="2"/>
</dbReference>
<dbReference type="AlphaFoldDB" id="A0A975A0L8"/>
<keyword evidence="1" id="KW-0175">Coiled coil</keyword>
<reference evidence="3" key="1">
    <citation type="submission" date="2021-02" db="EMBL/GenBank/DDBJ databases">
        <title>Fulvivirga sp. S481 isolated from sea water.</title>
        <authorList>
            <person name="Bae S.S."/>
            <person name="Baek K."/>
        </authorList>
    </citation>
    <scope>NUCLEOTIDE SEQUENCE</scope>
    <source>
        <strain evidence="3">S481</strain>
    </source>
</reference>
<dbReference type="GO" id="GO:0072344">
    <property type="term" value="P:rescue of stalled ribosome"/>
    <property type="evidence" value="ECO:0007669"/>
    <property type="project" value="TreeGrafter"/>
</dbReference>
<dbReference type="GO" id="GO:0043023">
    <property type="term" value="F:ribosomal large subunit binding"/>
    <property type="evidence" value="ECO:0007669"/>
    <property type="project" value="TreeGrafter"/>
</dbReference>
<proteinExistence type="predicted"/>
<evidence type="ECO:0000259" key="2">
    <source>
        <dbReference type="Pfam" id="PF05670"/>
    </source>
</evidence>
<dbReference type="PANTHER" id="PTHR15239:SF6">
    <property type="entry name" value="RIBOSOME QUALITY CONTROL COMPLEX SUBUNIT NEMF"/>
    <property type="match status" value="1"/>
</dbReference>
<sequence>MQNNYYFLKHLTNELANKLVGGVIKELFSQNKDELIIEVVKGNNPLYIKAHFSPSFCCLSFPIEFHRARKNSVNLFSEIENDTITKVELYKNERAFNLTLASGYSLIFKLHGNRSNILLAKNNNVEKLFINRLENDFNIIPDELHREIDQSFERFIELNGNYKLLFPTFNKTLQLYYEKSINGLSEIEDRWVKLQELLNELEEPTFYVTHLELSMVPIENGKVFNSPVDALNYFFNTYISSHHFNKSKSAEIAKRQTLLKKSRSYIKKTEGKLKEIQNNASYRVFGDLLMANLHTLKEGMTEVELTDFYTNQPVKIKLKRTLSPQKNAELYYRKAKNQDVEIKTLQKNIALKEKQVLVLENEIREIEATTDFKDLKNFISTNKPVKEPSLNLPYNEFDWNGFKIWVGKNAQSNDKLIQLGFKDDLWLHAKDVSGSHVLIKHQAGKVIPSEVKEKAAQLAGYFSKRKTDTLCPVIVTPRKFVRKRKGDPPGAVVVDKELEVLLVEPMKW</sequence>
<dbReference type="PANTHER" id="PTHR15239">
    <property type="entry name" value="NUCLEAR EXPORT MEDIATOR FACTOR NEMF"/>
    <property type="match status" value="1"/>
</dbReference>
<evidence type="ECO:0000313" key="3">
    <source>
        <dbReference type="EMBL" id="QSE96941.1"/>
    </source>
</evidence>
<feature type="domain" description="NFACT RNA-binding" evidence="2">
    <location>
        <begin position="400"/>
        <end position="486"/>
    </location>
</feature>
<name>A0A975A0L8_9BACT</name>
<dbReference type="Gene3D" id="2.30.310.10">
    <property type="entry name" value="ibrinogen binding protein from staphylococcus aureus domain"/>
    <property type="match status" value="1"/>
</dbReference>
<protein>
    <submittedName>
        <fullName evidence="3">DUF814 domain-containing protein</fullName>
    </submittedName>
</protein>